<dbReference type="GO" id="GO:0020037">
    <property type="term" value="F:heme binding"/>
    <property type="evidence" value="ECO:0007669"/>
    <property type="project" value="InterPro"/>
</dbReference>
<evidence type="ECO:0000256" key="4">
    <source>
        <dbReference type="ARBA" id="ARBA00023004"/>
    </source>
</evidence>
<dbReference type="PANTHER" id="PTHR46300">
    <property type="entry name" value="P450, PUTATIVE (EUROFUNG)-RELATED-RELATED"/>
    <property type="match status" value="1"/>
</dbReference>
<dbReference type="GO" id="GO:0004497">
    <property type="term" value="F:monooxygenase activity"/>
    <property type="evidence" value="ECO:0007669"/>
    <property type="project" value="UniProtKB-KW"/>
</dbReference>
<dbReference type="KEGG" id="ffu:CLAFUR5_01740"/>
<dbReference type="EMBL" id="CP090163">
    <property type="protein sequence ID" value="UJO11060.1"/>
    <property type="molecule type" value="Genomic_DNA"/>
</dbReference>
<dbReference type="SUPFAM" id="SSF48264">
    <property type="entry name" value="Cytochrome P450"/>
    <property type="match status" value="1"/>
</dbReference>
<sequence>MTKGVMYSLLLTVLGPIVAGIVYTILLVGRREKNLPPGPPTFPILGNLLQIPLKGAHFQFTKWAEQYGGIYTLKLGTGTAAVITDRRLVKELVDKKSAKYSERPKSYVANLISGGDHILLMDYGAQWRDTRKLLHGSFMERMVDENHMPLQEAEAR</sequence>
<dbReference type="PRINTS" id="PR00463">
    <property type="entry name" value="EP450I"/>
</dbReference>
<evidence type="ECO:0000256" key="3">
    <source>
        <dbReference type="ARBA" id="ARBA00023002"/>
    </source>
</evidence>
<reference evidence="7" key="2">
    <citation type="journal article" date="2022" name="Microb. Genom.">
        <title>A chromosome-scale genome assembly of the tomato pathogen Cladosporium fulvum reveals a compartmentalized genome architecture and the presence of a dispensable chromosome.</title>
        <authorList>
            <person name="Zaccaron A.Z."/>
            <person name="Chen L.H."/>
            <person name="Samaras A."/>
            <person name="Stergiopoulos I."/>
        </authorList>
    </citation>
    <scope>NUCLEOTIDE SEQUENCE</scope>
    <source>
        <strain evidence="7">Race5_Kim</strain>
    </source>
</reference>
<name>A0A9Q8L547_PASFU</name>
<evidence type="ECO:0000256" key="1">
    <source>
        <dbReference type="ARBA" id="ARBA00010617"/>
    </source>
</evidence>
<feature type="transmembrane region" description="Helical" evidence="6">
    <location>
        <begin position="6"/>
        <end position="28"/>
    </location>
</feature>
<keyword evidence="3" id="KW-0560">Oxidoreductase</keyword>
<keyword evidence="6" id="KW-0472">Membrane</keyword>
<dbReference type="InterPro" id="IPR002401">
    <property type="entry name" value="Cyt_P450_E_grp-I"/>
</dbReference>
<comment type="similarity">
    <text evidence="1">Belongs to the cytochrome P450 family.</text>
</comment>
<dbReference type="InterPro" id="IPR001128">
    <property type="entry name" value="Cyt_P450"/>
</dbReference>
<evidence type="ECO:0000313" key="7">
    <source>
        <dbReference type="EMBL" id="UJO11060.1"/>
    </source>
</evidence>
<keyword evidence="6" id="KW-0812">Transmembrane</keyword>
<proteinExistence type="inferred from homology"/>
<dbReference type="AlphaFoldDB" id="A0A9Q8L547"/>
<dbReference type="Pfam" id="PF00067">
    <property type="entry name" value="p450"/>
    <property type="match status" value="1"/>
</dbReference>
<dbReference type="InterPro" id="IPR036396">
    <property type="entry name" value="Cyt_P450_sf"/>
</dbReference>
<keyword evidence="5 7" id="KW-0503">Monooxygenase</keyword>
<dbReference type="GO" id="GO:0016705">
    <property type="term" value="F:oxidoreductase activity, acting on paired donors, with incorporation or reduction of molecular oxygen"/>
    <property type="evidence" value="ECO:0007669"/>
    <property type="project" value="InterPro"/>
</dbReference>
<keyword evidence="8" id="KW-1185">Reference proteome</keyword>
<dbReference type="InterPro" id="IPR050364">
    <property type="entry name" value="Cytochrome_P450_fung"/>
</dbReference>
<keyword evidence="2" id="KW-0479">Metal-binding</keyword>
<protein>
    <submittedName>
        <fullName evidence="7">Cytochrome P450 monooxygenase</fullName>
    </submittedName>
</protein>
<dbReference type="PANTHER" id="PTHR46300:SF2">
    <property type="entry name" value="CYTOCHROME P450 MONOOXYGENASE ALNH-RELATED"/>
    <property type="match status" value="1"/>
</dbReference>
<keyword evidence="6" id="KW-1133">Transmembrane helix</keyword>
<accession>A0A9Q8L547</accession>
<dbReference type="GeneID" id="71981618"/>
<keyword evidence="4" id="KW-0408">Iron</keyword>
<dbReference type="OrthoDB" id="1055148at2759"/>
<evidence type="ECO:0000256" key="6">
    <source>
        <dbReference type="SAM" id="Phobius"/>
    </source>
</evidence>
<evidence type="ECO:0000256" key="5">
    <source>
        <dbReference type="ARBA" id="ARBA00023033"/>
    </source>
</evidence>
<reference evidence="7" key="1">
    <citation type="submission" date="2021-12" db="EMBL/GenBank/DDBJ databases">
        <authorList>
            <person name="Zaccaron A."/>
            <person name="Stergiopoulos I."/>
        </authorList>
    </citation>
    <scope>NUCLEOTIDE SEQUENCE</scope>
    <source>
        <strain evidence="7">Race5_Kim</strain>
    </source>
</reference>
<dbReference type="GO" id="GO:0005506">
    <property type="term" value="F:iron ion binding"/>
    <property type="evidence" value="ECO:0007669"/>
    <property type="project" value="InterPro"/>
</dbReference>
<gene>
    <name evidence="7" type="ORF">CLAFUR5_01740</name>
</gene>
<dbReference type="Proteomes" id="UP000756132">
    <property type="component" value="Chromosome 1"/>
</dbReference>
<dbReference type="Gene3D" id="1.10.630.10">
    <property type="entry name" value="Cytochrome P450"/>
    <property type="match status" value="1"/>
</dbReference>
<dbReference type="RefSeq" id="XP_047755426.1">
    <property type="nucleotide sequence ID" value="XM_047900888.1"/>
</dbReference>
<evidence type="ECO:0000256" key="2">
    <source>
        <dbReference type="ARBA" id="ARBA00022723"/>
    </source>
</evidence>
<organism evidence="7 8">
    <name type="scientific">Passalora fulva</name>
    <name type="common">Tomato leaf mold</name>
    <name type="synonym">Cladosporium fulvum</name>
    <dbReference type="NCBI Taxonomy" id="5499"/>
    <lineage>
        <taxon>Eukaryota</taxon>
        <taxon>Fungi</taxon>
        <taxon>Dikarya</taxon>
        <taxon>Ascomycota</taxon>
        <taxon>Pezizomycotina</taxon>
        <taxon>Dothideomycetes</taxon>
        <taxon>Dothideomycetidae</taxon>
        <taxon>Mycosphaerellales</taxon>
        <taxon>Mycosphaerellaceae</taxon>
        <taxon>Fulvia</taxon>
    </lineage>
</organism>
<evidence type="ECO:0000313" key="8">
    <source>
        <dbReference type="Proteomes" id="UP000756132"/>
    </source>
</evidence>